<feature type="compositionally biased region" description="Polar residues" evidence="6">
    <location>
        <begin position="401"/>
        <end position="415"/>
    </location>
</feature>
<gene>
    <name evidence="9" type="ORF">KOW79_001442</name>
</gene>
<dbReference type="InterPro" id="IPR039398">
    <property type="entry name" value="Deltex_fam"/>
</dbReference>
<evidence type="ECO:0000256" key="5">
    <source>
        <dbReference type="ARBA" id="ARBA00022723"/>
    </source>
</evidence>
<evidence type="ECO:0000256" key="6">
    <source>
        <dbReference type="SAM" id="MobiDB-lite"/>
    </source>
</evidence>
<dbReference type="InterPro" id="IPR012677">
    <property type="entry name" value="Nucleotide-bd_a/b_plait_sf"/>
</dbReference>
<evidence type="ECO:0000256" key="3">
    <source>
        <dbReference type="ARBA" id="ARBA00012483"/>
    </source>
</evidence>
<evidence type="ECO:0000313" key="9">
    <source>
        <dbReference type="EMBL" id="KAG7334846.1"/>
    </source>
</evidence>
<keyword evidence="10" id="KW-1185">Reference proteome</keyword>
<feature type="compositionally biased region" description="Low complexity" evidence="6">
    <location>
        <begin position="568"/>
        <end position="585"/>
    </location>
</feature>
<dbReference type="EMBL" id="JAHKSW010000002">
    <property type="protein sequence ID" value="KAG7334846.1"/>
    <property type="molecule type" value="Genomic_DNA"/>
</dbReference>
<reference evidence="9 10" key="1">
    <citation type="submission" date="2021-06" db="EMBL/GenBank/DDBJ databases">
        <title>Chromosome-level genome assembly of the red-tail catfish (Hemibagrus wyckioides).</title>
        <authorList>
            <person name="Shao F."/>
        </authorList>
    </citation>
    <scope>NUCLEOTIDE SEQUENCE [LARGE SCALE GENOMIC DNA]</scope>
    <source>
        <strain evidence="9">EC202008001</strain>
        <tissue evidence="9">Blood</tissue>
    </source>
</reference>
<dbReference type="GO" id="GO:0007219">
    <property type="term" value="P:Notch signaling pathway"/>
    <property type="evidence" value="ECO:0007669"/>
    <property type="project" value="InterPro"/>
</dbReference>
<dbReference type="Gene3D" id="3.30.70.330">
    <property type="match status" value="1"/>
</dbReference>
<dbReference type="GO" id="GO:0061630">
    <property type="term" value="F:ubiquitin protein ligase activity"/>
    <property type="evidence" value="ECO:0007669"/>
    <property type="project" value="UniProtKB-EC"/>
</dbReference>
<keyword evidence="5" id="KW-0479">Metal-binding</keyword>
<dbReference type="Pfam" id="PF18102">
    <property type="entry name" value="DTC"/>
    <property type="match status" value="1"/>
</dbReference>
<dbReference type="GO" id="GO:0046872">
    <property type="term" value="F:metal ion binding"/>
    <property type="evidence" value="ECO:0007669"/>
    <property type="project" value="UniProtKB-KW"/>
</dbReference>
<feature type="region of interest" description="Disordered" evidence="6">
    <location>
        <begin position="385"/>
        <end position="426"/>
    </location>
</feature>
<comment type="caution">
    <text evidence="9">The sequence shown here is derived from an EMBL/GenBank/DDBJ whole genome shotgun (WGS) entry which is preliminary data.</text>
</comment>
<comment type="pathway">
    <text evidence="2">Protein modification; protein ubiquitination.</text>
</comment>
<sequence length="1107" mass="121833">MAEMGHTVCVRGLPSDMEHERLEDKLLIHFLRERNGGGEISSISIKATDPCAIITFEDSRVALNVYGCRPHVLEVDGKTYELSLSFPWQESLHLNRVIRDMSVTIDCNYLPLGEERIKTITEKFPGLDIHYIKPQRLCTIKGPYSEVSDVVSNLKELLEPPSEEGLFFEQESDKVHSHQKRKDNSPNQPHGLHFSGDVSLHQESRPKVNSAKLPQAQTCSDEKIKSWVDAVEVEALSLIMEADAFAYLCSRSEEYKGILRNHGVHVVDVTTAGVTTLYLQSNAKFKSGSKAEMHMNHALKELSQLYQQVESNLRRAQIPRSALNLHGEETAAFKNLESLLPKVMLSYDQTHVYIVGESSEVSQAKQILLFGSSYENLKAKQDTSLSLSPSYSYSPTSESETMQTARTSSESSTMTPKMRVSDAERRVRTGEEYKLAARFKNSDMGLLGFGTLERGRTRERQDLTKGINMLPLASYSSLGTAGTVNSDQNRASQVGAFKVTGVNNVEGDILFQKMDPMSSTCTLKNSGQASNIVSRTNSVSTSRVTPAFKTSLSTPADACTGLEKLGKTTVGSTSTSMTSLRRTNSFSGRPLQKEDTKKTGTNEKSSLTTNSFRRPRSSSLNSRASGDALPSSTVSRTVTVPTLMWSYIKEAHDSELKPLISDLHVSESHVDKNKTMVTLQGSESSKVEVCQHELQKLVDVISLDFCVQSLQLADLGVTEGNDMFKECCSNICLHFSKIVLQHAKDAVILMGPKSLCSQASETLKELFSSGFSNSGSLDSSFTHQGSIGPSQANMSANQMPIKSHGLDQTRANSERLAKAYKSESRNVAYMQSPKPVAKEVLKKASDLEISKMGLLPGKSPEVSGMLLGLRDDWQKPSSLTSQKSQKATTLTLKQTNLPINKHLESCVCGEKGAPTSCGVFLCSNCINFHAQCMVCSKVNAARKPPKAMQAHLLKEEQNAEELKRKETGTRQKREQGIQGIMKCTELVMSLPGYEQYRTVKITYSIPDGIQGEEHPNPRLPFEGGIFEAYLPLTSKGQGLLQCLEKAFKQGFTFTVCPNNSTGRAKITWSRIPHKTMTTGGKSGNGYPDSAYLKDLAEALRTCGIEVV</sequence>
<dbReference type="InterPro" id="IPR039396">
    <property type="entry name" value="Deltex_C"/>
</dbReference>
<dbReference type="InterPro" id="IPR009909">
    <property type="entry name" value="Nmi/IFP35_dom"/>
</dbReference>
<evidence type="ECO:0000256" key="1">
    <source>
        <dbReference type="ARBA" id="ARBA00000900"/>
    </source>
</evidence>
<proteinExistence type="predicted"/>
<feature type="region of interest" description="Disordered" evidence="6">
    <location>
        <begin position="171"/>
        <end position="215"/>
    </location>
</feature>
<evidence type="ECO:0000256" key="4">
    <source>
        <dbReference type="ARBA" id="ARBA00022679"/>
    </source>
</evidence>
<feature type="compositionally biased region" description="Basic and acidic residues" evidence="6">
    <location>
        <begin position="591"/>
        <end position="601"/>
    </location>
</feature>
<evidence type="ECO:0000313" key="10">
    <source>
        <dbReference type="Proteomes" id="UP000824219"/>
    </source>
</evidence>
<dbReference type="OrthoDB" id="527344at2759"/>
<feature type="compositionally biased region" description="Low complexity" evidence="6">
    <location>
        <begin position="385"/>
        <end position="400"/>
    </location>
</feature>
<dbReference type="Pfam" id="PF07292">
    <property type="entry name" value="NID"/>
    <property type="match status" value="1"/>
</dbReference>
<name>A0A9D3P6A4_9TELE</name>
<organism evidence="9 10">
    <name type="scientific">Hemibagrus wyckioides</name>
    <dbReference type="NCBI Taxonomy" id="337641"/>
    <lineage>
        <taxon>Eukaryota</taxon>
        <taxon>Metazoa</taxon>
        <taxon>Chordata</taxon>
        <taxon>Craniata</taxon>
        <taxon>Vertebrata</taxon>
        <taxon>Euteleostomi</taxon>
        <taxon>Actinopterygii</taxon>
        <taxon>Neopterygii</taxon>
        <taxon>Teleostei</taxon>
        <taxon>Ostariophysi</taxon>
        <taxon>Siluriformes</taxon>
        <taxon>Bagridae</taxon>
        <taxon>Hemibagrus</taxon>
    </lineage>
</organism>
<dbReference type="Proteomes" id="UP000824219">
    <property type="component" value="Linkage Group LG02"/>
</dbReference>
<dbReference type="EC" id="2.3.2.27" evidence="3"/>
<dbReference type="GO" id="GO:0016567">
    <property type="term" value="P:protein ubiquitination"/>
    <property type="evidence" value="ECO:0007669"/>
    <property type="project" value="InterPro"/>
</dbReference>
<evidence type="ECO:0000259" key="8">
    <source>
        <dbReference type="Pfam" id="PF18102"/>
    </source>
</evidence>
<protein>
    <recommendedName>
        <fullName evidence="3">RING-type E3 ubiquitin transferase</fullName>
        <ecNumber evidence="3">2.3.2.27</ecNumber>
    </recommendedName>
</protein>
<feature type="domain" description="NID" evidence="7">
    <location>
        <begin position="6"/>
        <end position="41"/>
    </location>
</feature>
<feature type="domain" description="Deltex C-terminal" evidence="8">
    <location>
        <begin position="978"/>
        <end position="1104"/>
    </location>
</feature>
<feature type="region of interest" description="Disordered" evidence="6">
    <location>
        <begin position="568"/>
        <end position="633"/>
    </location>
</feature>
<dbReference type="AlphaFoldDB" id="A0A9D3P6A4"/>
<dbReference type="Gene3D" id="3.30.390.130">
    <property type="match status" value="1"/>
</dbReference>
<feature type="compositionally biased region" description="Polar residues" evidence="6">
    <location>
        <begin position="602"/>
        <end position="624"/>
    </location>
</feature>
<evidence type="ECO:0000259" key="7">
    <source>
        <dbReference type="Pfam" id="PF07292"/>
    </source>
</evidence>
<dbReference type="PANTHER" id="PTHR12622">
    <property type="entry name" value="DELTEX-RELATED"/>
    <property type="match status" value="1"/>
</dbReference>
<accession>A0A9D3P6A4</accession>
<dbReference type="InterPro" id="IPR039399">
    <property type="entry name" value="Deltex_C_sf"/>
</dbReference>
<comment type="catalytic activity">
    <reaction evidence="1">
        <text>S-ubiquitinyl-[E2 ubiquitin-conjugating enzyme]-L-cysteine + [acceptor protein]-L-lysine = [E2 ubiquitin-conjugating enzyme]-L-cysteine + N(6)-ubiquitinyl-[acceptor protein]-L-lysine.</text>
        <dbReference type="EC" id="2.3.2.27"/>
    </reaction>
</comment>
<evidence type="ECO:0000256" key="2">
    <source>
        <dbReference type="ARBA" id="ARBA00004906"/>
    </source>
</evidence>
<keyword evidence="4" id="KW-0808">Transferase</keyword>